<proteinExistence type="predicted"/>
<accession>A0A8H7KKG0</accession>
<dbReference type="EMBL" id="JABXXO010000003">
    <property type="protein sequence ID" value="KAF7783347.1"/>
    <property type="molecule type" value="Genomic_DNA"/>
</dbReference>
<dbReference type="AlphaFoldDB" id="A0A8H7KKG0"/>
<comment type="caution">
    <text evidence="1">The sequence shown here is derived from an EMBL/GenBank/DDBJ whole genome shotgun (WGS) entry which is preliminary data.</text>
</comment>
<name>A0A8H7KKG0_AGABI</name>
<gene>
    <name evidence="1" type="ORF">Agabi119p4_2723</name>
</gene>
<dbReference type="Proteomes" id="UP000629468">
    <property type="component" value="Unassembled WGS sequence"/>
</dbReference>
<reference evidence="1 2" key="1">
    <citation type="journal article" name="Sci. Rep.">
        <title>Telomere-to-telomere assembled and centromere annotated genomes of the two main subspecies of the button mushroom Agaricus bisporus reveal especially polymorphic chromosome ends.</title>
        <authorList>
            <person name="Sonnenberg A.S.M."/>
            <person name="Sedaghat-Telgerd N."/>
            <person name="Lavrijssen B."/>
            <person name="Ohm R.A."/>
            <person name="Hendrickx P.M."/>
            <person name="Scholtmeijer K."/>
            <person name="Baars J.J.P."/>
            <person name="van Peer A."/>
        </authorList>
    </citation>
    <scope>NUCLEOTIDE SEQUENCE [LARGE SCALE GENOMIC DNA]</scope>
    <source>
        <strain evidence="1 2">H119_p4</strain>
    </source>
</reference>
<evidence type="ECO:0000313" key="2">
    <source>
        <dbReference type="Proteomes" id="UP000629468"/>
    </source>
</evidence>
<organism evidence="1 2">
    <name type="scientific">Agaricus bisporus var. burnettii</name>
    <dbReference type="NCBI Taxonomy" id="192524"/>
    <lineage>
        <taxon>Eukaryota</taxon>
        <taxon>Fungi</taxon>
        <taxon>Dikarya</taxon>
        <taxon>Basidiomycota</taxon>
        <taxon>Agaricomycotina</taxon>
        <taxon>Agaricomycetes</taxon>
        <taxon>Agaricomycetidae</taxon>
        <taxon>Agaricales</taxon>
        <taxon>Agaricineae</taxon>
        <taxon>Agaricaceae</taxon>
        <taxon>Agaricus</taxon>
    </lineage>
</organism>
<evidence type="ECO:0000313" key="1">
    <source>
        <dbReference type="EMBL" id="KAF7783347.1"/>
    </source>
</evidence>
<sequence length="85" mass="9650">MADPSSRFGPAINGIFKYSHAGNFRINTLTRLCGRPTSHRRLASTTLGWLCDYPIRKQDHPLHSCSRAIEHSVKRRMPENQVDCA</sequence>
<protein>
    <submittedName>
        <fullName evidence="1">Uncharacterized protein</fullName>
    </submittedName>
</protein>